<dbReference type="PANTHER" id="PTHR43004">
    <property type="entry name" value="TRK SYSTEM POTASSIUM UPTAKE PROTEIN"/>
    <property type="match status" value="1"/>
</dbReference>
<dbReference type="AlphaFoldDB" id="A0A6J5EBK1"/>
<dbReference type="Pfam" id="PF01494">
    <property type="entry name" value="FAD_binding_3"/>
    <property type="match status" value="2"/>
</dbReference>
<dbReference type="InterPro" id="IPR050641">
    <property type="entry name" value="RIFMO-like"/>
</dbReference>
<dbReference type="EMBL" id="CADIKF010000036">
    <property type="protein sequence ID" value="CAB3763849.1"/>
    <property type="molecule type" value="Genomic_DNA"/>
</dbReference>
<comment type="cofactor">
    <cofactor evidence="1">
        <name>FAD</name>
        <dbReference type="ChEBI" id="CHEBI:57692"/>
    </cofactor>
</comment>
<evidence type="ECO:0000256" key="4">
    <source>
        <dbReference type="SAM" id="MobiDB-lite"/>
    </source>
</evidence>
<dbReference type="InterPro" id="IPR002938">
    <property type="entry name" value="FAD-bd"/>
</dbReference>
<evidence type="ECO:0000313" key="6">
    <source>
        <dbReference type="EMBL" id="CAB3763849.1"/>
    </source>
</evidence>
<reference evidence="6 7" key="1">
    <citation type="submission" date="2020-04" db="EMBL/GenBank/DDBJ databases">
        <authorList>
            <person name="De Canck E."/>
        </authorList>
    </citation>
    <scope>NUCLEOTIDE SEQUENCE [LARGE SCALE GENOMIC DNA]</scope>
    <source>
        <strain evidence="6 7">LMG 29739</strain>
    </source>
</reference>
<keyword evidence="6" id="KW-0560">Oxidoreductase</keyword>
<dbReference type="PANTHER" id="PTHR43004:SF19">
    <property type="entry name" value="BINDING MONOOXYGENASE, PUTATIVE (JCVI)-RELATED"/>
    <property type="match status" value="1"/>
</dbReference>
<keyword evidence="7" id="KW-1185">Reference proteome</keyword>
<feature type="compositionally biased region" description="Low complexity" evidence="4">
    <location>
        <begin position="272"/>
        <end position="292"/>
    </location>
</feature>
<dbReference type="Gene3D" id="3.50.50.60">
    <property type="entry name" value="FAD/NAD(P)-binding domain"/>
    <property type="match status" value="2"/>
</dbReference>
<dbReference type="Proteomes" id="UP000494329">
    <property type="component" value="Unassembled WGS sequence"/>
</dbReference>
<sequence length="636" mass="68421">MAAAFLDLPPVLIVGAGPTGLAAAMSLARARIPVRLIDKATRPDPHSRAIGIQARTLELLEQHRLIEPFLECGHRARAANLYSNGQRLARLDFDPLQTRYPYLLFLDQAVTERLLTEHLETLGVEVERGVELAMFSQGSAGINATLQRSNGHTETLHPSYMIAADGAHSSIRHRLGLSFAGKTFEQTFLLADLHADTDWPDDEFHIFASGDGLAALFPMGKGRYRLMADHPAPDAADGDASPADAADAAHAAGDTTAMPALRDAHESAQERPSALPPASSIGPSSPATDNPYAVPASAAVSAVQPSRSAPPAPPTLDACRTLAAARIHHPLALTDLKWSGYFHLNSRMVEQLRVGRVFLAGDSAHVHSPAGAQGMNTGIQEALNLGWKIARVLSGGAPDRLLDTYYLERHPIEREVLRQSSFITHMAEADHGPLKLLRDRVMPVLASLGPLRDAARLQVSELAIQYRRSPLTLERVLDGGPRAGERAPDALVHVIDGPLGRAPGMGCVFDLHDPAFFSLFVLVAPEALDDAPHDKRESVLRRKPVSVADLERFAADVDALLPGAVRIWRVTDAMGDGGPSLTDAYGRTRPSFYLVRPTATSAHAAACHPICTACCAIATHGSRAAAPRRSRRRRKD</sequence>
<dbReference type="SUPFAM" id="SSF51905">
    <property type="entry name" value="FAD/NAD(P)-binding domain"/>
    <property type="match status" value="1"/>
</dbReference>
<evidence type="ECO:0000256" key="3">
    <source>
        <dbReference type="ARBA" id="ARBA00022827"/>
    </source>
</evidence>
<organism evidence="6 7">
    <name type="scientific">Paraburkholderia solisilvae</name>
    <dbReference type="NCBI Taxonomy" id="624376"/>
    <lineage>
        <taxon>Bacteria</taxon>
        <taxon>Pseudomonadati</taxon>
        <taxon>Pseudomonadota</taxon>
        <taxon>Betaproteobacteria</taxon>
        <taxon>Burkholderiales</taxon>
        <taxon>Burkholderiaceae</taxon>
        <taxon>Paraburkholderia</taxon>
    </lineage>
</organism>
<dbReference type="GO" id="GO:0071949">
    <property type="term" value="F:FAD binding"/>
    <property type="evidence" value="ECO:0007669"/>
    <property type="project" value="InterPro"/>
</dbReference>
<dbReference type="EC" id="1.14.13.127" evidence="6"/>
<evidence type="ECO:0000256" key="1">
    <source>
        <dbReference type="ARBA" id="ARBA00001974"/>
    </source>
</evidence>
<protein>
    <submittedName>
        <fullName evidence="6">3-(3-hydroxy-phenyl)propionate/3-hydroxycinnamic acid hydroxylase</fullName>
        <ecNumber evidence="6">1.14.13.127</ecNumber>
    </submittedName>
</protein>
<evidence type="ECO:0000256" key="2">
    <source>
        <dbReference type="ARBA" id="ARBA00022630"/>
    </source>
</evidence>
<keyword evidence="2" id="KW-0285">Flavoprotein</keyword>
<gene>
    <name evidence="6" type="primary">mhpA_1</name>
    <name evidence="6" type="ORF">LMG29739_04206</name>
</gene>
<dbReference type="PRINTS" id="PR00420">
    <property type="entry name" value="RNGMNOXGNASE"/>
</dbReference>
<dbReference type="RefSeq" id="WP_417629471.1">
    <property type="nucleotide sequence ID" value="NZ_CADIKF010000036.1"/>
</dbReference>
<feature type="domain" description="FAD-binding" evidence="5">
    <location>
        <begin position="10"/>
        <end position="260"/>
    </location>
</feature>
<proteinExistence type="predicted"/>
<feature type="domain" description="FAD-binding" evidence="5">
    <location>
        <begin position="303"/>
        <end position="420"/>
    </location>
</feature>
<keyword evidence="3" id="KW-0274">FAD</keyword>
<evidence type="ECO:0000259" key="5">
    <source>
        <dbReference type="Pfam" id="PF01494"/>
    </source>
</evidence>
<dbReference type="GO" id="GO:0008688">
    <property type="term" value="F:3-(3-hydroxyphenyl)propionate hydroxylase activity"/>
    <property type="evidence" value="ECO:0007669"/>
    <property type="project" value="UniProtKB-EC"/>
</dbReference>
<accession>A0A6J5EBK1</accession>
<name>A0A6J5EBK1_9BURK</name>
<dbReference type="InterPro" id="IPR036188">
    <property type="entry name" value="FAD/NAD-bd_sf"/>
</dbReference>
<feature type="region of interest" description="Disordered" evidence="4">
    <location>
        <begin position="262"/>
        <end position="292"/>
    </location>
</feature>
<evidence type="ECO:0000313" key="7">
    <source>
        <dbReference type="Proteomes" id="UP000494329"/>
    </source>
</evidence>